<dbReference type="Pfam" id="PF03729">
    <property type="entry name" value="DUF308"/>
    <property type="match status" value="2"/>
</dbReference>
<keyword evidence="2" id="KW-0812">Transmembrane</keyword>
<feature type="compositionally biased region" description="Low complexity" evidence="1">
    <location>
        <begin position="1"/>
        <end position="12"/>
    </location>
</feature>
<evidence type="ECO:0000256" key="2">
    <source>
        <dbReference type="SAM" id="Phobius"/>
    </source>
</evidence>
<accession>A0ABS8B4B1</accession>
<feature type="transmembrane region" description="Helical" evidence="2">
    <location>
        <begin position="43"/>
        <end position="63"/>
    </location>
</feature>
<sequence length="212" mass="22207">MTFPERPAAQPPAEDDEPFGRSSAPPGSPGDPLDRLALLGASWTWVLASALATLVFGVLLLVWPDKSLHVVAVLIGLYLLAAGVFQFVAAFAGHPQAGERWSRLLVAVVYVVAGVLCLRGPRLTITVLALIIGMVWLISGMLGVYAAVADKQLAHRGLAFGMAALGVVAGIVVLCLPIESAVALTRLLGLWLVLLGLAETAAAFALRSALRR</sequence>
<dbReference type="EMBL" id="JAJAUY010000022">
    <property type="protein sequence ID" value="MCB5179427.1"/>
    <property type="molecule type" value="Genomic_DNA"/>
</dbReference>
<feature type="transmembrane region" description="Helical" evidence="2">
    <location>
        <begin position="69"/>
        <end position="92"/>
    </location>
</feature>
<feature type="transmembrane region" description="Helical" evidence="2">
    <location>
        <begin position="160"/>
        <end position="182"/>
    </location>
</feature>
<reference evidence="3 4" key="1">
    <citation type="submission" date="2021-10" db="EMBL/GenBank/DDBJ databases">
        <title>Streptomyces sp. strain SMC 277, a novel streptomycete isolated from soil.</title>
        <authorList>
            <person name="Chanama M."/>
        </authorList>
    </citation>
    <scope>NUCLEOTIDE SEQUENCE [LARGE SCALE GENOMIC DNA]</scope>
    <source>
        <strain evidence="3 4">SMC 277</strain>
    </source>
</reference>
<comment type="caution">
    <text evidence="3">The sequence shown here is derived from an EMBL/GenBank/DDBJ whole genome shotgun (WGS) entry which is preliminary data.</text>
</comment>
<keyword evidence="4" id="KW-1185">Reference proteome</keyword>
<feature type="region of interest" description="Disordered" evidence="1">
    <location>
        <begin position="1"/>
        <end position="29"/>
    </location>
</feature>
<feature type="transmembrane region" description="Helical" evidence="2">
    <location>
        <begin position="104"/>
        <end position="121"/>
    </location>
</feature>
<dbReference type="Proteomes" id="UP001199054">
    <property type="component" value="Unassembled WGS sequence"/>
</dbReference>
<keyword evidence="2" id="KW-0472">Membrane</keyword>
<keyword evidence="2" id="KW-1133">Transmembrane helix</keyword>
<dbReference type="PANTHER" id="PTHR34989:SF1">
    <property type="entry name" value="PROTEIN HDED"/>
    <property type="match status" value="1"/>
</dbReference>
<dbReference type="PANTHER" id="PTHR34989">
    <property type="entry name" value="PROTEIN HDED"/>
    <property type="match status" value="1"/>
</dbReference>
<gene>
    <name evidence="3" type="ORF">LG632_08505</name>
</gene>
<dbReference type="InterPro" id="IPR005325">
    <property type="entry name" value="DUF308_memb"/>
</dbReference>
<feature type="transmembrane region" description="Helical" evidence="2">
    <location>
        <begin position="127"/>
        <end position="148"/>
    </location>
</feature>
<dbReference type="RefSeq" id="WP_226726242.1">
    <property type="nucleotide sequence ID" value="NZ_JAJAUY010000022.1"/>
</dbReference>
<feature type="transmembrane region" description="Helical" evidence="2">
    <location>
        <begin position="188"/>
        <end position="206"/>
    </location>
</feature>
<evidence type="ECO:0000313" key="3">
    <source>
        <dbReference type="EMBL" id="MCB5179427.1"/>
    </source>
</evidence>
<evidence type="ECO:0000313" key="4">
    <source>
        <dbReference type="Proteomes" id="UP001199054"/>
    </source>
</evidence>
<dbReference type="InterPro" id="IPR052712">
    <property type="entry name" value="Acid_resist_chaperone_HdeD"/>
</dbReference>
<name>A0ABS8B4B1_9ACTN</name>
<protein>
    <submittedName>
        <fullName evidence="3">DUF308 domain-containing protein</fullName>
    </submittedName>
</protein>
<evidence type="ECO:0000256" key="1">
    <source>
        <dbReference type="SAM" id="MobiDB-lite"/>
    </source>
</evidence>
<organism evidence="3 4">
    <name type="scientific">Streptomyces antimicrobicus</name>
    <dbReference type="NCBI Taxonomy" id="2883108"/>
    <lineage>
        <taxon>Bacteria</taxon>
        <taxon>Bacillati</taxon>
        <taxon>Actinomycetota</taxon>
        <taxon>Actinomycetes</taxon>
        <taxon>Kitasatosporales</taxon>
        <taxon>Streptomycetaceae</taxon>
        <taxon>Streptomyces</taxon>
    </lineage>
</organism>
<proteinExistence type="predicted"/>